<gene>
    <name evidence="2" type="ORF">FHS29_007282</name>
</gene>
<dbReference type="EMBL" id="JACHJN010000019">
    <property type="protein sequence ID" value="MBB5960654.1"/>
    <property type="molecule type" value="Genomic_DNA"/>
</dbReference>
<protein>
    <recommendedName>
        <fullName evidence="4">Secreted protein</fullName>
    </recommendedName>
</protein>
<keyword evidence="3" id="KW-1185">Reference proteome</keyword>
<dbReference type="RefSeq" id="WP_184699031.1">
    <property type="nucleotide sequence ID" value="NZ_JACHJN010000019.1"/>
</dbReference>
<evidence type="ECO:0000256" key="1">
    <source>
        <dbReference type="SAM" id="SignalP"/>
    </source>
</evidence>
<evidence type="ECO:0000313" key="2">
    <source>
        <dbReference type="EMBL" id="MBB5960654.1"/>
    </source>
</evidence>
<feature type="chain" id="PRO_5032653325" description="Secreted protein" evidence="1">
    <location>
        <begin position="27"/>
        <end position="89"/>
    </location>
</feature>
<accession>A0A841CWH1</accession>
<dbReference type="Proteomes" id="UP000547510">
    <property type="component" value="Unassembled WGS sequence"/>
</dbReference>
<comment type="caution">
    <text evidence="2">The sequence shown here is derived from an EMBL/GenBank/DDBJ whole genome shotgun (WGS) entry which is preliminary data.</text>
</comment>
<reference evidence="2 3" key="1">
    <citation type="submission" date="2020-08" db="EMBL/GenBank/DDBJ databases">
        <title>Genomic Encyclopedia of Type Strains, Phase III (KMG-III): the genomes of soil and plant-associated and newly described type strains.</title>
        <authorList>
            <person name="Whitman W."/>
        </authorList>
    </citation>
    <scope>NUCLEOTIDE SEQUENCE [LARGE SCALE GENOMIC DNA]</scope>
    <source>
        <strain evidence="2 3">CECT 8640</strain>
    </source>
</reference>
<keyword evidence="1" id="KW-0732">Signal</keyword>
<organism evidence="2 3">
    <name type="scientific">Saccharothrix tamanrassetensis</name>
    <dbReference type="NCBI Taxonomy" id="1051531"/>
    <lineage>
        <taxon>Bacteria</taxon>
        <taxon>Bacillati</taxon>
        <taxon>Actinomycetota</taxon>
        <taxon>Actinomycetes</taxon>
        <taxon>Pseudonocardiales</taxon>
        <taxon>Pseudonocardiaceae</taxon>
        <taxon>Saccharothrix</taxon>
    </lineage>
</organism>
<name>A0A841CWH1_9PSEU</name>
<evidence type="ECO:0000313" key="3">
    <source>
        <dbReference type="Proteomes" id="UP000547510"/>
    </source>
</evidence>
<feature type="signal peptide" evidence="1">
    <location>
        <begin position="1"/>
        <end position="26"/>
    </location>
</feature>
<sequence length="89" mass="9683">MTLTRLARALPIALAALLLGGGIAHADTYTAQFRGDGSSDFGFALMYARWDAAEKAEADGFTDPDSQCEEIFKFDPGPYSAMVIWECTR</sequence>
<evidence type="ECO:0008006" key="4">
    <source>
        <dbReference type="Google" id="ProtNLM"/>
    </source>
</evidence>
<proteinExistence type="predicted"/>
<dbReference type="AlphaFoldDB" id="A0A841CWH1"/>